<dbReference type="SMART" id="SM00953">
    <property type="entry name" value="RES"/>
    <property type="match status" value="1"/>
</dbReference>
<evidence type="ECO:0000259" key="1">
    <source>
        <dbReference type="SMART" id="SM00953"/>
    </source>
</evidence>
<reference evidence="5" key="2">
    <citation type="journal article" date="2021" name="Nat. Commun.">
        <title>Connecting structure to function with the recovery of over 1000 high-quality metagenome-assembled genomes from activated sludge using long-read sequencing.</title>
        <authorList>
            <person name="Singleton C.M."/>
            <person name="Petriglieri F."/>
            <person name="Kristensen J.M."/>
            <person name="Kirkegaard R.H."/>
            <person name="Michaelsen T.Y."/>
            <person name="Andersen M.H."/>
            <person name="Kondrotaite Z."/>
            <person name="Karst S.M."/>
            <person name="Dueholm M.S."/>
            <person name="Nielsen P.H."/>
            <person name="Albertsen M."/>
        </authorList>
    </citation>
    <scope>NUCLEOTIDE SEQUENCE [LARGE SCALE GENOMIC DNA]</scope>
</reference>
<dbReference type="Pfam" id="PF08808">
    <property type="entry name" value="RES"/>
    <property type="match status" value="1"/>
</dbReference>
<evidence type="ECO:0000313" key="3">
    <source>
        <dbReference type="EMBL" id="MBK6974828.1"/>
    </source>
</evidence>
<comment type="caution">
    <text evidence="4">The sequence shown here is derived from an EMBL/GenBank/DDBJ whole genome shotgun (WGS) entry which is preliminary data.</text>
</comment>
<evidence type="ECO:0000313" key="5">
    <source>
        <dbReference type="Proteomes" id="UP000807785"/>
    </source>
</evidence>
<name>A0A9D7EDP2_9PROT</name>
<dbReference type="EMBL" id="JADJEV010000005">
    <property type="protein sequence ID" value="MBK6974828.1"/>
    <property type="molecule type" value="Genomic_DNA"/>
</dbReference>
<sequence>MPVTLTHWTPSYRLIPSRYPTVGLYDAIADPADVDVVFAVEALTNTRIRNELGQLRLVPPAERIAGPGSSMVMAAFTHLNPEGSRFSDGSYGVYYAAQSMETALAEVSHHRAVFMARTREPAIDIDMRLVAADVEAPLHDLRGLRETEPALYDPGHYGTAQALGGRLREGGSWGVVYYSVRHAGGLCVGLLRPRALRNPRAAAHIALHWDGRAITQWYEKRDPVALR</sequence>
<dbReference type="EMBL" id="JADJEV010000005">
    <property type="protein sequence ID" value="MBK6975662.1"/>
    <property type="molecule type" value="Genomic_DNA"/>
</dbReference>
<proteinExistence type="predicted"/>
<evidence type="ECO:0000313" key="4">
    <source>
        <dbReference type="EMBL" id="MBK6975662.1"/>
    </source>
</evidence>
<evidence type="ECO:0000313" key="2">
    <source>
        <dbReference type="EMBL" id="MBK6972067.1"/>
    </source>
</evidence>
<dbReference type="EMBL" id="JADJEV010000002">
    <property type="protein sequence ID" value="MBK6972067.1"/>
    <property type="molecule type" value="Genomic_DNA"/>
</dbReference>
<dbReference type="Proteomes" id="UP000807785">
    <property type="component" value="Unassembled WGS sequence"/>
</dbReference>
<dbReference type="AlphaFoldDB" id="A0A9D7EDP2"/>
<reference evidence="4" key="1">
    <citation type="submission" date="2020-10" db="EMBL/GenBank/DDBJ databases">
        <title>Connecting structure to function with the recovery of over 1000 high-quality activated sludge metagenome-assembled genomes encoding full-length rRNA genes using long-read sequencing.</title>
        <authorList>
            <person name="Singleton C.M."/>
            <person name="Petriglieri F."/>
            <person name="Kristensen J.M."/>
            <person name="Kirkegaard R.H."/>
            <person name="Michaelsen T.Y."/>
            <person name="Andersen M.H."/>
            <person name="Karst S.M."/>
            <person name="Dueholm M.S."/>
            <person name="Nielsen P.H."/>
            <person name="Albertsen M."/>
        </authorList>
    </citation>
    <scope>NUCLEOTIDE SEQUENCE</scope>
    <source>
        <strain evidence="4">Bjer_18-Q3-R1-45_BAT3C.347</strain>
    </source>
</reference>
<feature type="domain" description="RES" evidence="1">
    <location>
        <begin position="75"/>
        <end position="202"/>
    </location>
</feature>
<dbReference type="InterPro" id="IPR014914">
    <property type="entry name" value="RES_dom"/>
</dbReference>
<protein>
    <submittedName>
        <fullName evidence="4">RES family NAD+ phosphorylase</fullName>
    </submittedName>
</protein>
<organism evidence="4 5">
    <name type="scientific">Candidatus Methylophosphatis roskildensis</name>
    <dbReference type="NCBI Taxonomy" id="2899263"/>
    <lineage>
        <taxon>Bacteria</taxon>
        <taxon>Pseudomonadati</taxon>
        <taxon>Pseudomonadota</taxon>
        <taxon>Betaproteobacteria</taxon>
        <taxon>Nitrosomonadales</taxon>
        <taxon>Sterolibacteriaceae</taxon>
        <taxon>Candidatus Methylophosphatis</taxon>
    </lineage>
</organism>
<gene>
    <name evidence="2" type="ORF">IPH26_03640</name>
    <name evidence="3" type="ORF">IPH26_18500</name>
    <name evidence="4" type="ORF">IPH26_22855</name>
</gene>
<accession>A0A9D7EDP2</accession>